<dbReference type="EMBL" id="PQNK01000001">
    <property type="protein sequence ID" value="RRO87856.1"/>
    <property type="molecule type" value="Genomic_DNA"/>
</dbReference>
<gene>
    <name evidence="3" type="ORF">CXF48_00250</name>
</gene>
<evidence type="ECO:0000313" key="4">
    <source>
        <dbReference type="Proteomes" id="UP000276526"/>
    </source>
</evidence>
<name>A0A3R8VVD3_9CORY</name>
<feature type="region of interest" description="Disordered" evidence="1">
    <location>
        <begin position="130"/>
        <end position="160"/>
    </location>
</feature>
<sequence>MNMARNISRRGFLVSTGLVGAAVAAGALVACSSDDDGADVERPSPLAGAASLDRTTVVAHDPTGALTSAALFASTQVAVVVTDDTRLGDGASLSRDHGIPLLVVSSPADRDTVGAELDRLSPDHVLVLGGENAVPGDDDRTTHPVDGTTWPEKVPTGSTASRSGVALASTFTTPASAATAAASGLRLVRTPAADPRSTDESIDAVTGANADGSPVVALGDRFGDTDTVARRVHLAGEVSERIPGGGGVVFPGRRMVALYGHPSGPALGCLGEQDRDAAVTRAKEAADLYAPLSDVPVVPTFEIIATVAASEAGPSGTFSNYTDRGEIEPWIDAIVRGGGYAIIDVQPGREKLLTQVRHYEDLIRRPGVGVALDPEWRLGPGEQPLSQVGHVPAEEINEVVDWLDHLVAEEKLQQKLLMIHQFQLQMIRDRERMSVGTDNVCVAVHCDGHGGTDIKMETWNVVRKGLDPRIGLGWKNFYDEDQPMLTPEQTMQVRPAPDFVSYQ</sequence>
<dbReference type="InterPro" id="IPR006311">
    <property type="entry name" value="TAT_signal"/>
</dbReference>
<feature type="chain" id="PRO_5038926928" evidence="2">
    <location>
        <begin position="25"/>
        <end position="503"/>
    </location>
</feature>
<evidence type="ECO:0000313" key="3">
    <source>
        <dbReference type="EMBL" id="RRO87856.1"/>
    </source>
</evidence>
<dbReference type="PROSITE" id="PS51257">
    <property type="entry name" value="PROKAR_LIPOPROTEIN"/>
    <property type="match status" value="1"/>
</dbReference>
<protein>
    <submittedName>
        <fullName evidence="3">Cell wall-binding repeat 2 family protein</fullName>
    </submittedName>
</protein>
<accession>A0A3R8VVD3</accession>
<dbReference type="PROSITE" id="PS51318">
    <property type="entry name" value="TAT"/>
    <property type="match status" value="1"/>
</dbReference>
<organism evidence="3 4">
    <name type="scientific">Corynebacterium bovis</name>
    <dbReference type="NCBI Taxonomy" id="36808"/>
    <lineage>
        <taxon>Bacteria</taxon>
        <taxon>Bacillati</taxon>
        <taxon>Actinomycetota</taxon>
        <taxon>Actinomycetes</taxon>
        <taxon>Mycobacteriales</taxon>
        <taxon>Corynebacteriaceae</taxon>
        <taxon>Corynebacterium</taxon>
    </lineage>
</organism>
<keyword evidence="2" id="KW-0732">Signal</keyword>
<proteinExistence type="predicted"/>
<dbReference type="AlphaFoldDB" id="A0A3R8VVD3"/>
<reference evidence="3 4" key="1">
    <citation type="submission" date="2018-01" db="EMBL/GenBank/DDBJ databases">
        <title>Twenty Corynebacterium bovis Genomes.</title>
        <authorList>
            <person name="Gulvik C.A."/>
        </authorList>
    </citation>
    <scope>NUCLEOTIDE SEQUENCE [LARGE SCALE GENOMIC DNA]</scope>
    <source>
        <strain evidence="3 4">F6900</strain>
    </source>
</reference>
<comment type="caution">
    <text evidence="3">The sequence shown here is derived from an EMBL/GenBank/DDBJ whole genome shotgun (WGS) entry which is preliminary data.</text>
</comment>
<dbReference type="Proteomes" id="UP000276526">
    <property type="component" value="Unassembled WGS sequence"/>
</dbReference>
<evidence type="ECO:0000256" key="2">
    <source>
        <dbReference type="SAM" id="SignalP"/>
    </source>
</evidence>
<feature type="signal peptide" evidence="2">
    <location>
        <begin position="1"/>
        <end position="24"/>
    </location>
</feature>
<evidence type="ECO:0000256" key="1">
    <source>
        <dbReference type="SAM" id="MobiDB-lite"/>
    </source>
</evidence>